<protein>
    <submittedName>
        <fullName evidence="1">DUF1684 domain-containing protein</fullName>
    </submittedName>
</protein>
<evidence type="ECO:0000313" key="2">
    <source>
        <dbReference type="Proteomes" id="UP001300763"/>
    </source>
</evidence>
<keyword evidence="2" id="KW-1185">Reference proteome</keyword>
<evidence type="ECO:0000313" key="1">
    <source>
        <dbReference type="EMBL" id="MDD7964448.1"/>
    </source>
</evidence>
<reference evidence="1 2" key="1">
    <citation type="submission" date="2023-02" db="EMBL/GenBank/DDBJ databases">
        <title>Genome sequencing required for Actinomycetospora new species description.</title>
        <authorList>
            <person name="Saimee Y."/>
            <person name="Duangmal K."/>
        </authorList>
    </citation>
    <scope>NUCLEOTIDE SEQUENCE [LARGE SCALE GENOMIC DNA]</scope>
    <source>
        <strain evidence="1 2">DW7H6</strain>
    </source>
</reference>
<proteinExistence type="predicted"/>
<name>A0ABT5SNP2_9PSEU</name>
<accession>A0ABT5SNP2</accession>
<sequence>MTAVEEDLATSWAAWHAEREETLRAPHGWLSLTALYWLDGADDAARTYPELPGTWRAVDGGVEISASAADGVSVDGAPVDGTTRVEPVDGKPGVLVAVGERRVEVIRREEHLALRIRDPQAPTRQRFAGVPAFPVDAEWIVTGRFEAWDAPRRIDVDTVVDGLGFHPTAVGTVRFTLGGEEQELVALGDGEPGEELKLHFRDGTSGESTYGGGRVLRTAPPAADGSVSIDLNRTINLPCAFTASATCPLPPAGNTVTVPVAAGEKTPV</sequence>
<dbReference type="EMBL" id="JAQZAO010000002">
    <property type="protein sequence ID" value="MDD7964448.1"/>
    <property type="molecule type" value="Genomic_DNA"/>
</dbReference>
<dbReference type="PANTHER" id="PTHR41913">
    <property type="entry name" value="DUF1684 DOMAIN-CONTAINING PROTEIN"/>
    <property type="match status" value="1"/>
</dbReference>
<gene>
    <name evidence="1" type="ORF">PGB27_03725</name>
</gene>
<comment type="caution">
    <text evidence="1">The sequence shown here is derived from an EMBL/GenBank/DDBJ whole genome shotgun (WGS) entry which is preliminary data.</text>
</comment>
<dbReference type="RefSeq" id="WP_274199011.1">
    <property type="nucleotide sequence ID" value="NZ_JAQZAO010000002.1"/>
</dbReference>
<dbReference type="InterPro" id="IPR012467">
    <property type="entry name" value="DUF1684"/>
</dbReference>
<organism evidence="1 2">
    <name type="scientific">Actinomycetospora lemnae</name>
    <dbReference type="NCBI Taxonomy" id="3019891"/>
    <lineage>
        <taxon>Bacteria</taxon>
        <taxon>Bacillati</taxon>
        <taxon>Actinomycetota</taxon>
        <taxon>Actinomycetes</taxon>
        <taxon>Pseudonocardiales</taxon>
        <taxon>Pseudonocardiaceae</taxon>
        <taxon>Actinomycetospora</taxon>
    </lineage>
</organism>
<dbReference type="Proteomes" id="UP001300763">
    <property type="component" value="Unassembled WGS sequence"/>
</dbReference>
<dbReference type="PANTHER" id="PTHR41913:SF1">
    <property type="entry name" value="DUF1684 DOMAIN-CONTAINING PROTEIN"/>
    <property type="match status" value="1"/>
</dbReference>
<dbReference type="Pfam" id="PF07920">
    <property type="entry name" value="DUF1684"/>
    <property type="match status" value="1"/>
</dbReference>